<reference evidence="2 3" key="1">
    <citation type="submission" date="2021-05" db="EMBL/GenBank/DDBJ databases">
        <authorList>
            <person name="Zahm M."/>
            <person name="Klopp C."/>
            <person name="Cabau C."/>
            <person name="Kuhl H."/>
            <person name="Suciu R."/>
            <person name="Ciorpac M."/>
            <person name="Holostenco D."/>
            <person name="Gessner J."/>
            <person name="Wuertz S."/>
            <person name="Hohne C."/>
            <person name="Stock M."/>
            <person name="Gislard M."/>
            <person name="Lluch J."/>
            <person name="Milhes M."/>
            <person name="Lampietro C."/>
            <person name="Lopez Roques C."/>
            <person name="Donnadieu C."/>
            <person name="Du K."/>
            <person name="Schartl M."/>
            <person name="Guiguen Y."/>
        </authorList>
    </citation>
    <scope>NUCLEOTIDE SEQUENCE [LARGE SCALE GENOMIC DNA]</scope>
    <source>
        <strain evidence="2">Hh-F2</strain>
        <tissue evidence="2">Blood</tissue>
    </source>
</reference>
<name>A0ABR0Y0A0_HUSHU</name>
<feature type="region of interest" description="Disordered" evidence="1">
    <location>
        <begin position="29"/>
        <end position="107"/>
    </location>
</feature>
<feature type="compositionally biased region" description="Low complexity" evidence="1">
    <location>
        <begin position="62"/>
        <end position="101"/>
    </location>
</feature>
<gene>
    <name evidence="2" type="ORF">HHUSO_G36862</name>
</gene>
<dbReference type="EMBL" id="JAHFZB010000355">
    <property type="protein sequence ID" value="KAK6463870.1"/>
    <property type="molecule type" value="Genomic_DNA"/>
</dbReference>
<feature type="compositionally biased region" description="Basic and acidic residues" evidence="1">
    <location>
        <begin position="48"/>
        <end position="61"/>
    </location>
</feature>
<evidence type="ECO:0000313" key="3">
    <source>
        <dbReference type="Proteomes" id="UP001369086"/>
    </source>
</evidence>
<evidence type="ECO:0000313" key="2">
    <source>
        <dbReference type="EMBL" id="KAK6463870.1"/>
    </source>
</evidence>
<protein>
    <submittedName>
        <fullName evidence="2">Class I histocompatibility antigen</fullName>
    </submittedName>
</protein>
<organism evidence="2 3">
    <name type="scientific">Huso huso</name>
    <name type="common">Beluga</name>
    <name type="synonym">Acipenser huso</name>
    <dbReference type="NCBI Taxonomy" id="61971"/>
    <lineage>
        <taxon>Eukaryota</taxon>
        <taxon>Metazoa</taxon>
        <taxon>Chordata</taxon>
        <taxon>Craniata</taxon>
        <taxon>Vertebrata</taxon>
        <taxon>Euteleostomi</taxon>
        <taxon>Actinopterygii</taxon>
        <taxon>Chondrostei</taxon>
        <taxon>Acipenseriformes</taxon>
        <taxon>Acipenseridae</taxon>
        <taxon>Huso</taxon>
    </lineage>
</organism>
<keyword evidence="3" id="KW-1185">Reference proteome</keyword>
<dbReference type="Proteomes" id="UP001369086">
    <property type="component" value="Unassembled WGS sequence"/>
</dbReference>
<evidence type="ECO:0000256" key="1">
    <source>
        <dbReference type="SAM" id="MobiDB-lite"/>
    </source>
</evidence>
<accession>A0ABR0Y0A0</accession>
<proteinExistence type="predicted"/>
<comment type="caution">
    <text evidence="2">The sequence shown here is derived from an EMBL/GenBank/DDBJ whole genome shotgun (WGS) entry which is preliminary data.</text>
</comment>
<sequence length="107" mass="10979">MFSYFVFSGNAGPKRNIVINAVAVPMIPNTPISNVAQPAAQPLLANEDPQKRGSDSGHSDSGHSNSSESVKSSDSNSSESSKISDPDSSNSVKSSDSGVSVNPTSPV</sequence>